<comment type="similarity">
    <text evidence="2">Belongs to the PhoH family.</text>
</comment>
<dbReference type="FunFam" id="3.40.50.300:FF:000013">
    <property type="entry name" value="PhoH family ATPase"/>
    <property type="match status" value="1"/>
</dbReference>
<evidence type="ECO:0000256" key="2">
    <source>
        <dbReference type="ARBA" id="ARBA00010393"/>
    </source>
</evidence>
<dbReference type="SUPFAM" id="SSF52540">
    <property type="entry name" value="P-loop containing nucleoside triphosphate hydrolases"/>
    <property type="match status" value="1"/>
</dbReference>
<dbReference type="InterPro" id="IPR003714">
    <property type="entry name" value="PhoH"/>
</dbReference>
<keyword evidence="3" id="KW-0963">Cytoplasm</keyword>
<evidence type="ECO:0000256" key="3">
    <source>
        <dbReference type="ARBA" id="ARBA00022490"/>
    </source>
</evidence>
<keyword evidence="9" id="KW-1185">Reference proteome</keyword>
<evidence type="ECO:0000256" key="6">
    <source>
        <dbReference type="ARBA" id="ARBA00039970"/>
    </source>
</evidence>
<evidence type="ECO:0000256" key="1">
    <source>
        <dbReference type="ARBA" id="ARBA00004496"/>
    </source>
</evidence>
<evidence type="ECO:0000313" key="8">
    <source>
        <dbReference type="EMBL" id="GBG12190.1"/>
    </source>
</evidence>
<dbReference type="PANTHER" id="PTHR30473">
    <property type="entry name" value="PROTEIN PHOH"/>
    <property type="match status" value="1"/>
</dbReference>
<evidence type="ECO:0000256" key="5">
    <source>
        <dbReference type="ARBA" id="ARBA00022840"/>
    </source>
</evidence>
<proteinExistence type="inferred from homology"/>
<keyword evidence="5" id="KW-0067">ATP-binding</keyword>
<comment type="caution">
    <text evidence="8">The sequence shown here is derived from an EMBL/GenBank/DDBJ whole genome shotgun (WGS) entry which is preliminary data.</text>
</comment>
<evidence type="ECO:0000256" key="4">
    <source>
        <dbReference type="ARBA" id="ARBA00022741"/>
    </source>
</evidence>
<sequence length="324" mass="35828">MLQNDQKSAKVHLGNAAEGLAVFGPQDKFLRLVMEQSGASISSREAEIVITGQAKEVDSLEQLYTVLLQLVRGGYAPTERDIMYALDLARNMQAEELLDLFKKEIASTFRGKKIMVKTIGQRHYVKTIKKRDIVFGIGPAGTGKTYLAVVLAVVALKEGAVKRIVLTRPAVEAGENLGFLPGDLQEKVDPYLRPLYDALHDVLGPEQTAKALERGLIEIAPLAYMRGRTLDDSFIILDEAQNTTPEQMKMFLTRLGFGSKMVITGDVTQIDLPRGKSSGLVEAQRILKDIEEIGMIFFAEQDVVRHSLVQKIIVAYNHDAESKS</sequence>
<name>A0A2R5EZU3_9BACL</name>
<evidence type="ECO:0000313" key="9">
    <source>
        <dbReference type="Proteomes" id="UP000245202"/>
    </source>
</evidence>
<dbReference type="PANTHER" id="PTHR30473:SF1">
    <property type="entry name" value="PHOH-LIKE PROTEIN"/>
    <property type="match status" value="1"/>
</dbReference>
<dbReference type="Pfam" id="PF02562">
    <property type="entry name" value="PhoH"/>
    <property type="match status" value="1"/>
</dbReference>
<gene>
    <name evidence="8" type="ORF">PAT3040_07053</name>
</gene>
<accession>A0A2R5EZU3</accession>
<dbReference type="InterPro" id="IPR051451">
    <property type="entry name" value="PhoH2-like"/>
</dbReference>
<feature type="domain" description="PhoH-like protein" evidence="7">
    <location>
        <begin position="114"/>
        <end position="317"/>
    </location>
</feature>
<comment type="subcellular location">
    <subcellularLocation>
        <location evidence="1">Cytoplasm</location>
    </subcellularLocation>
</comment>
<organism evidence="8 9">
    <name type="scientific">Paenibacillus agaridevorans</name>
    <dbReference type="NCBI Taxonomy" id="171404"/>
    <lineage>
        <taxon>Bacteria</taxon>
        <taxon>Bacillati</taxon>
        <taxon>Bacillota</taxon>
        <taxon>Bacilli</taxon>
        <taxon>Bacillales</taxon>
        <taxon>Paenibacillaceae</taxon>
        <taxon>Paenibacillus</taxon>
    </lineage>
</organism>
<dbReference type="InterPro" id="IPR027417">
    <property type="entry name" value="P-loop_NTPase"/>
</dbReference>
<protein>
    <recommendedName>
        <fullName evidence="6">PhoH-like protein</fullName>
    </recommendedName>
</protein>
<dbReference type="AlphaFoldDB" id="A0A2R5EZU3"/>
<evidence type="ECO:0000259" key="7">
    <source>
        <dbReference type="Pfam" id="PF02562"/>
    </source>
</evidence>
<dbReference type="EMBL" id="BDQX01000458">
    <property type="protein sequence ID" value="GBG12190.1"/>
    <property type="molecule type" value="Genomic_DNA"/>
</dbReference>
<dbReference type="GO" id="GO:0005829">
    <property type="term" value="C:cytosol"/>
    <property type="evidence" value="ECO:0007669"/>
    <property type="project" value="TreeGrafter"/>
</dbReference>
<reference evidence="8 9" key="1">
    <citation type="submission" date="2017-08" db="EMBL/GenBank/DDBJ databases">
        <title>Substantial Increase in Enzyme Production by Combined Drug-Resistance Mutations in Paenibacillus agaridevorans.</title>
        <authorList>
            <person name="Tanaka Y."/>
            <person name="Funane K."/>
            <person name="Hosaka T."/>
            <person name="Shiwa Y."/>
            <person name="Fujita N."/>
            <person name="Miyazaki T."/>
            <person name="Yoshikawa H."/>
            <person name="Murakami K."/>
            <person name="Kasahara K."/>
            <person name="Inaoka T."/>
            <person name="Hiraga Y."/>
            <person name="Ochi K."/>
        </authorList>
    </citation>
    <scope>NUCLEOTIDE SEQUENCE [LARGE SCALE GENOMIC DNA]</scope>
    <source>
        <strain evidence="8 9">T-3040</strain>
    </source>
</reference>
<dbReference type="Gene3D" id="3.40.50.300">
    <property type="entry name" value="P-loop containing nucleotide triphosphate hydrolases"/>
    <property type="match status" value="1"/>
</dbReference>
<keyword evidence="4" id="KW-0547">Nucleotide-binding</keyword>
<dbReference type="Proteomes" id="UP000245202">
    <property type="component" value="Unassembled WGS sequence"/>
</dbReference>
<dbReference type="GO" id="GO:0005524">
    <property type="term" value="F:ATP binding"/>
    <property type="evidence" value="ECO:0007669"/>
    <property type="project" value="UniProtKB-KW"/>
</dbReference>